<feature type="region of interest" description="Disordered" evidence="2">
    <location>
        <begin position="40"/>
        <end position="59"/>
    </location>
</feature>
<dbReference type="PANTHER" id="PTHR34977">
    <property type="entry name" value="UPF0337 PROTEIN YJBJ"/>
    <property type="match status" value="1"/>
</dbReference>
<dbReference type="Pfam" id="PF05532">
    <property type="entry name" value="CsbD"/>
    <property type="match status" value="1"/>
</dbReference>
<evidence type="ECO:0000259" key="3">
    <source>
        <dbReference type="Pfam" id="PF05532"/>
    </source>
</evidence>
<dbReference type="AlphaFoldDB" id="A0AA44CAA5"/>
<sequence length="59" mass="6153">MDKNRIEGGAKEAKGTVKEAVGKLVGNERLEAEGKIDKADGKAQSTLGKAKDTIKGALK</sequence>
<protein>
    <submittedName>
        <fullName evidence="4">CsbD family protein</fullName>
    </submittedName>
</protein>
<evidence type="ECO:0000313" key="5">
    <source>
        <dbReference type="Proteomes" id="UP001155840"/>
    </source>
</evidence>
<dbReference type="Gene3D" id="1.10.1470.10">
    <property type="entry name" value="YjbJ"/>
    <property type="match status" value="1"/>
</dbReference>
<feature type="compositionally biased region" description="Basic and acidic residues" evidence="2">
    <location>
        <begin position="49"/>
        <end position="59"/>
    </location>
</feature>
<evidence type="ECO:0000256" key="2">
    <source>
        <dbReference type="SAM" id="MobiDB-lite"/>
    </source>
</evidence>
<comment type="similarity">
    <text evidence="1">Belongs to the UPF0337 (CsbD) family.</text>
</comment>
<comment type="caution">
    <text evidence="4">The sequence shown here is derived from an EMBL/GenBank/DDBJ whole genome shotgun (WGS) entry which is preliminary data.</text>
</comment>
<dbReference type="InterPro" id="IPR036629">
    <property type="entry name" value="YjbJ_sf"/>
</dbReference>
<evidence type="ECO:0000313" key="4">
    <source>
        <dbReference type="EMBL" id="NHT75649.1"/>
    </source>
</evidence>
<proteinExistence type="inferred from homology"/>
<feature type="domain" description="CsbD-like" evidence="3">
    <location>
        <begin position="4"/>
        <end position="55"/>
    </location>
</feature>
<name>A0AA44CAA5_9HYPH</name>
<dbReference type="EMBL" id="JAANCM010000003">
    <property type="protein sequence ID" value="NHT75649.1"/>
    <property type="molecule type" value="Genomic_DNA"/>
</dbReference>
<dbReference type="PANTHER" id="PTHR34977:SF1">
    <property type="entry name" value="UPF0337 PROTEIN YJBJ"/>
    <property type="match status" value="1"/>
</dbReference>
<organism evidence="4 5">
    <name type="scientific">Ferranicluibacter rubi</name>
    <dbReference type="NCBI Taxonomy" id="2715133"/>
    <lineage>
        <taxon>Bacteria</taxon>
        <taxon>Pseudomonadati</taxon>
        <taxon>Pseudomonadota</taxon>
        <taxon>Alphaproteobacteria</taxon>
        <taxon>Hyphomicrobiales</taxon>
        <taxon>Rhizobiaceae</taxon>
        <taxon>Ferranicluibacter</taxon>
    </lineage>
</organism>
<reference evidence="4" key="1">
    <citation type="submission" date="2020-03" db="EMBL/GenBank/DDBJ databases">
        <title>Ferranicluibacter endophyticum gen. nov., sp. nov., a new genus isolated from Rubus ulmifolius Schott. stem.</title>
        <authorList>
            <person name="Roca-Couso R."/>
            <person name="Flores-Felix J.D."/>
            <person name="Igual J.M."/>
            <person name="Rivas R."/>
        </authorList>
    </citation>
    <scope>NUCLEOTIDE SEQUENCE</scope>
    <source>
        <strain evidence="4">CRRU44</strain>
    </source>
</reference>
<evidence type="ECO:0000256" key="1">
    <source>
        <dbReference type="ARBA" id="ARBA00009129"/>
    </source>
</evidence>
<dbReference type="Proteomes" id="UP001155840">
    <property type="component" value="Unassembled WGS sequence"/>
</dbReference>
<dbReference type="SUPFAM" id="SSF69047">
    <property type="entry name" value="Hypothetical protein YjbJ"/>
    <property type="match status" value="1"/>
</dbReference>
<dbReference type="InterPro" id="IPR050423">
    <property type="entry name" value="UPF0337_stress_rsp"/>
</dbReference>
<keyword evidence="5" id="KW-1185">Reference proteome</keyword>
<accession>A0AA44CAA5</accession>
<gene>
    <name evidence="4" type="ORF">G8E10_07825</name>
</gene>
<dbReference type="InterPro" id="IPR008462">
    <property type="entry name" value="CsbD"/>
</dbReference>
<dbReference type="RefSeq" id="WP_110801688.1">
    <property type="nucleotide sequence ID" value="NZ_JAANCM010000003.1"/>
</dbReference>